<dbReference type="Pfam" id="PF13976">
    <property type="entry name" value="gag_pre-integrs"/>
    <property type="match status" value="1"/>
</dbReference>
<dbReference type="OrthoDB" id="2516191at2759"/>
<dbReference type="GO" id="GO:0003676">
    <property type="term" value="F:nucleic acid binding"/>
    <property type="evidence" value="ECO:0007669"/>
    <property type="project" value="InterPro"/>
</dbReference>
<evidence type="ECO:0000313" key="4">
    <source>
        <dbReference type="Proteomes" id="UP000765509"/>
    </source>
</evidence>
<dbReference type="Proteomes" id="UP000765509">
    <property type="component" value="Unassembled WGS sequence"/>
</dbReference>
<gene>
    <name evidence="3" type="ORF">O181_000842</name>
</gene>
<dbReference type="SUPFAM" id="SSF53098">
    <property type="entry name" value="Ribonuclease H-like"/>
    <property type="match status" value="1"/>
</dbReference>
<dbReference type="Gene3D" id="3.30.420.10">
    <property type="entry name" value="Ribonuclease H-like superfamily/Ribonuclease H"/>
    <property type="match status" value="1"/>
</dbReference>
<feature type="compositionally biased region" description="Basic residues" evidence="1">
    <location>
        <begin position="238"/>
        <end position="249"/>
    </location>
</feature>
<dbReference type="InterPro" id="IPR025724">
    <property type="entry name" value="GAG-pre-integrase_dom"/>
</dbReference>
<keyword evidence="4" id="KW-1185">Reference proteome</keyword>
<organism evidence="3 4">
    <name type="scientific">Austropuccinia psidii MF-1</name>
    <dbReference type="NCBI Taxonomy" id="1389203"/>
    <lineage>
        <taxon>Eukaryota</taxon>
        <taxon>Fungi</taxon>
        <taxon>Dikarya</taxon>
        <taxon>Basidiomycota</taxon>
        <taxon>Pucciniomycotina</taxon>
        <taxon>Pucciniomycetes</taxon>
        <taxon>Pucciniales</taxon>
        <taxon>Sphaerophragmiaceae</taxon>
        <taxon>Austropuccinia</taxon>
    </lineage>
</organism>
<proteinExistence type="predicted"/>
<reference evidence="3" key="1">
    <citation type="submission" date="2021-03" db="EMBL/GenBank/DDBJ databases">
        <title>Draft genome sequence of rust myrtle Austropuccinia psidii MF-1, a brazilian biotype.</title>
        <authorList>
            <person name="Quecine M.C."/>
            <person name="Pachon D.M.R."/>
            <person name="Bonatelli M.L."/>
            <person name="Correr F.H."/>
            <person name="Franceschini L.M."/>
            <person name="Leite T.F."/>
            <person name="Margarido G.R.A."/>
            <person name="Almeida C.A."/>
            <person name="Ferrarezi J.A."/>
            <person name="Labate C.A."/>
        </authorList>
    </citation>
    <scope>NUCLEOTIDE SEQUENCE</scope>
    <source>
        <strain evidence="3">MF-1</strain>
    </source>
</reference>
<accession>A0A9Q3GCG0</accession>
<evidence type="ECO:0000313" key="3">
    <source>
        <dbReference type="EMBL" id="MBW0461127.1"/>
    </source>
</evidence>
<feature type="compositionally biased region" description="Low complexity" evidence="1">
    <location>
        <begin position="226"/>
        <end position="237"/>
    </location>
</feature>
<comment type="caution">
    <text evidence="3">The sequence shown here is derived from an EMBL/GenBank/DDBJ whole genome shotgun (WGS) entry which is preliminary data.</text>
</comment>
<sequence>MPDISINIEDSSSSDEEVIKTKLIKLTQTNWVQWSCQVGNYFISKGIDDLFIEPTDEPENNPKFRKKNSSAIALLWPSISLEFEGILLNNKTLFFDCWDALGSACGKNSIIKLSLTFHKLINLRYDPGSSLETHIDEFQKLHANYQSLTMSTTTSMHLLSDMAAVFFLHSLENDKELSNLCQTLYDIKPFNLNAITDRVAVEHTCRQSDSTMILMADKSKQKDNNRSNNQNDHSNNAQKKKQGRDKKTNRFQNKNHSSNNQDSIKQLENLEQMMNKIHATLKISSLNIAEKSQETSIPQSDSDAFIFKVNKQINTFSSPVKVTHEGSLNFKGVGLHPAFYVPNGLVNLLSVSQLCDHGLKISKKSNMMLVKQQDQIIATFHRDGNLFLMKIPTLKNQSIYSVVMTNQDWHISLGHPSTSYLEELSRTGKIKGSFTKSITCDICKQAKIKCHPHSQQLPLVETPFFKLHMDTLQISPASQKGHHYILVIIDDCSRFNRIFPMTKKFEAEKNVEFYLNEIKNKLNISPAFCTLIEEVYLAQRHLLINLKLLVSALNKVQQME</sequence>
<feature type="domain" description="GAG-pre-integrase" evidence="2">
    <location>
        <begin position="386"/>
        <end position="447"/>
    </location>
</feature>
<evidence type="ECO:0000259" key="2">
    <source>
        <dbReference type="Pfam" id="PF13976"/>
    </source>
</evidence>
<feature type="region of interest" description="Disordered" evidence="1">
    <location>
        <begin position="219"/>
        <end position="262"/>
    </location>
</feature>
<protein>
    <recommendedName>
        <fullName evidence="2">GAG-pre-integrase domain-containing protein</fullName>
    </recommendedName>
</protein>
<dbReference type="InterPro" id="IPR012337">
    <property type="entry name" value="RNaseH-like_sf"/>
</dbReference>
<dbReference type="AlphaFoldDB" id="A0A9Q3GCG0"/>
<name>A0A9Q3GCG0_9BASI</name>
<dbReference type="EMBL" id="AVOT02000109">
    <property type="protein sequence ID" value="MBW0461127.1"/>
    <property type="molecule type" value="Genomic_DNA"/>
</dbReference>
<feature type="compositionally biased region" description="Polar residues" evidence="1">
    <location>
        <begin position="250"/>
        <end position="262"/>
    </location>
</feature>
<evidence type="ECO:0000256" key="1">
    <source>
        <dbReference type="SAM" id="MobiDB-lite"/>
    </source>
</evidence>
<dbReference type="InterPro" id="IPR036397">
    <property type="entry name" value="RNaseH_sf"/>
</dbReference>